<evidence type="ECO:0000313" key="1">
    <source>
        <dbReference type="Proteomes" id="UP000093561"/>
    </source>
</evidence>
<dbReference type="AlphaFoldDB" id="A0AAF5PHK0"/>
<accession>A0AAF5PHK0</accession>
<protein>
    <submittedName>
        <fullName evidence="2">Uncharacterized protein</fullName>
    </submittedName>
</protein>
<reference evidence="1" key="1">
    <citation type="submission" date="2015-03" db="EMBL/GenBank/DDBJ databases">
        <title>Wuchereria bancrofti Genome Sequencing Papua New Guinea Strain.</title>
        <authorList>
            <person name="Small S.T."/>
            <person name="Serre D."/>
            <person name="Zimmerman P.A."/>
        </authorList>
    </citation>
    <scope>NUCLEOTIDE SEQUENCE [LARGE SCALE GENOMIC DNA]</scope>
    <source>
        <strain evidence="1">pt0022</strain>
    </source>
</reference>
<evidence type="ECO:0000313" key="2">
    <source>
        <dbReference type="WBParaSite" id="mrna-Wban_00701"/>
    </source>
</evidence>
<reference evidence="2" key="3">
    <citation type="submission" date="2024-02" db="UniProtKB">
        <authorList>
            <consortium name="WormBaseParasite"/>
        </authorList>
    </citation>
    <scope>IDENTIFICATION</scope>
    <source>
        <strain evidence="2">pt0022</strain>
    </source>
</reference>
<reference evidence="1" key="2">
    <citation type="journal article" date="2016" name="Mol. Ecol.">
        <title>Population genomics of the filarial nematode parasite Wuchereria bancrofti from mosquitoes.</title>
        <authorList>
            <person name="Small S.T."/>
            <person name="Reimer L.J."/>
            <person name="Tisch D.J."/>
            <person name="King C.L."/>
            <person name="Christensen B.M."/>
            <person name="Siba P.M."/>
            <person name="Kazura J.W."/>
            <person name="Serre D."/>
            <person name="Zimmerman P.A."/>
        </authorList>
    </citation>
    <scope>NUCLEOTIDE SEQUENCE</scope>
    <source>
        <strain evidence="1">pt0022</strain>
    </source>
</reference>
<name>A0AAF5PHK0_WUCBA</name>
<organism evidence="1 2">
    <name type="scientific">Wuchereria bancrofti</name>
    <dbReference type="NCBI Taxonomy" id="6293"/>
    <lineage>
        <taxon>Eukaryota</taxon>
        <taxon>Metazoa</taxon>
        <taxon>Ecdysozoa</taxon>
        <taxon>Nematoda</taxon>
        <taxon>Chromadorea</taxon>
        <taxon>Rhabditida</taxon>
        <taxon>Spirurina</taxon>
        <taxon>Spiruromorpha</taxon>
        <taxon>Filarioidea</taxon>
        <taxon>Onchocercidae</taxon>
        <taxon>Wuchereria</taxon>
    </lineage>
</organism>
<sequence length="35" mass="4421">MIPWTTTFLLRMDNELLRKLLQSRRYCRCHNLLER</sequence>
<dbReference type="WBParaSite" id="mrna-Wban_00701">
    <property type="protein sequence ID" value="mrna-Wban_00701"/>
    <property type="gene ID" value="Wban_00701"/>
</dbReference>
<dbReference type="Proteomes" id="UP000093561">
    <property type="component" value="Unassembled WGS sequence"/>
</dbReference>
<proteinExistence type="predicted"/>